<keyword evidence="3" id="KW-1185">Reference proteome</keyword>
<dbReference type="InterPro" id="IPR008964">
    <property type="entry name" value="Invasin/intimin_cell_adhesion"/>
</dbReference>
<dbReference type="Pfam" id="PF02368">
    <property type="entry name" value="Big_2"/>
    <property type="match status" value="1"/>
</dbReference>
<organism evidence="2 3">
    <name type="scientific">Paenibacillus hodogayensis</name>
    <dbReference type="NCBI Taxonomy" id="279208"/>
    <lineage>
        <taxon>Bacteria</taxon>
        <taxon>Bacillati</taxon>
        <taxon>Bacillota</taxon>
        <taxon>Bacilli</taxon>
        <taxon>Bacillales</taxon>
        <taxon>Paenibacillaceae</taxon>
        <taxon>Paenibacillus</taxon>
    </lineage>
</organism>
<dbReference type="RefSeq" id="WP_344905484.1">
    <property type="nucleotide sequence ID" value="NZ_BAAAYO010000002.1"/>
</dbReference>
<feature type="domain" description="BIG2" evidence="1">
    <location>
        <begin position="463"/>
        <end position="545"/>
    </location>
</feature>
<dbReference type="Gene3D" id="2.60.40.1080">
    <property type="match status" value="13"/>
</dbReference>
<dbReference type="EMBL" id="JBHMAG010000004">
    <property type="protein sequence ID" value="MFB9750955.1"/>
    <property type="molecule type" value="Genomic_DNA"/>
</dbReference>
<feature type="domain" description="BIG2" evidence="1">
    <location>
        <begin position="299"/>
        <end position="379"/>
    </location>
</feature>
<feature type="domain" description="BIG2" evidence="1">
    <location>
        <begin position="631"/>
        <end position="711"/>
    </location>
</feature>
<feature type="domain" description="BIG2" evidence="1">
    <location>
        <begin position="797"/>
        <end position="877"/>
    </location>
</feature>
<feature type="domain" description="BIG2" evidence="1">
    <location>
        <begin position="216"/>
        <end position="296"/>
    </location>
</feature>
<feature type="domain" description="BIG2" evidence="1">
    <location>
        <begin position="961"/>
        <end position="1044"/>
    </location>
</feature>
<feature type="domain" description="BIG2" evidence="1">
    <location>
        <begin position="133"/>
        <end position="213"/>
    </location>
</feature>
<protein>
    <submittedName>
        <fullName evidence="2">Ig domain-containing protein</fullName>
    </submittedName>
</protein>
<sequence length="1129" mass="119395">MTQVTETRTAKAGKRRFRGFHAPRLLMQLLIMLAIAIGPAAGQALAADEISRLVLSKNEVNISVGDTYTLTATAIFVSGSTSDATIKTDWSSDNAAIATAYAGAIAGKAEGTALIKATYMGKTEFVNVKVVKKVRSLSKSKQELSMRVGVSEQVNLTATYTDGNVADVTNQSEWSSENQGIADVINGKVTAIASGDTNIFATYGGKTVTIPVSIDKVRRLDPDPTSIDLRAGTQKTVSLMAMFENGVSEDVFDKAVWSSTNGSVADAFKGVITAYGPGQTTIKASYGGKSAVITVNVETVRKLETDVTDLFLQPDGTKQVKLTATYADGSSADVTDKAEWDSSDDAIVEVEKGLILSNTIGRATITAKYGGKTAKINVDGGVARKLEASVTDLQMRKGKTESVKLTATLADGKTEDVTAKADWFSDDDSVAYVSKGTVYAYSKGEATITANYGDKTVTIPVSVDTTQTLKADSAKLELKLNASKQITLTVTYADGKTEDVTQQAEWSSDHKDIASVYKGMVTALDSGQAVITAAFGEKTVTIPVYVEIVKKLKINKTDLFLKVNGSEKLELKATYADGNEVDITDAAEWSSDAGTVVGVDKGKLVAYKSGQATITATYGSQTATVMVDVSVARKLTVDPKSLSMRKGETKALKLEATYADGSKETVTNEAEWTSDEMGTAVVTKGSVKGIDSGVATITAKYGDKTVTVSVEVDPATKLIADQVKFDLQPGNTAKVKLTATYSDETTGDVTEKAEWTTSNAAFATVVDGTITAVDRGEATITAKYGSKTVKISVSVGALDTLTISEKTLVMKEDERKQLTVTAKYKDGTIKDVTDTAEWSSSSAAVAEVSRGVVTALSSGKATITAKFGEKSVTAAAQVELADKLTASHRSVVMRKGQSEQVTLTATYSDGTTEDVTSKTNWSVQSTKVADVSNGQVTAYDRGKTSLVAKYGSKSLTIPVEVDYPVKLTANKKELQLKSGQTERLVLTATFSDGTTQDVSNEAEWTSRSFKVADVSDSGLVSAAGYGKTSITAKFGGKSVSVAVEVDALKYLKSNVKTIEMKVGEKKKVTLSATYKDGTIGDVTDRSEWKSSRDTLVDVIDGTITAYEKGNASITAKFGGKSVAIKVIVK</sequence>
<comment type="caution">
    <text evidence="2">The sequence shown here is derived from an EMBL/GenBank/DDBJ whole genome shotgun (WGS) entry which is preliminary data.</text>
</comment>
<dbReference type="Proteomes" id="UP001589619">
    <property type="component" value="Unassembled WGS sequence"/>
</dbReference>
<feature type="domain" description="BIG2" evidence="1">
    <location>
        <begin position="880"/>
        <end position="960"/>
    </location>
</feature>
<reference evidence="2 3" key="1">
    <citation type="submission" date="2024-09" db="EMBL/GenBank/DDBJ databases">
        <authorList>
            <person name="Sun Q."/>
            <person name="Mori K."/>
        </authorList>
    </citation>
    <scope>NUCLEOTIDE SEQUENCE [LARGE SCALE GENOMIC DNA]</scope>
    <source>
        <strain evidence="2 3">JCM 12520</strain>
    </source>
</reference>
<feature type="domain" description="BIG2" evidence="1">
    <location>
        <begin position="49"/>
        <end position="130"/>
    </location>
</feature>
<evidence type="ECO:0000313" key="2">
    <source>
        <dbReference type="EMBL" id="MFB9750955.1"/>
    </source>
</evidence>
<feature type="domain" description="BIG2" evidence="1">
    <location>
        <begin position="384"/>
        <end position="462"/>
    </location>
</feature>
<proteinExistence type="predicted"/>
<feature type="domain" description="BIG2" evidence="1">
    <location>
        <begin position="1047"/>
        <end position="1127"/>
    </location>
</feature>
<dbReference type="SUPFAM" id="SSF49373">
    <property type="entry name" value="Invasin/intimin cell-adhesion fragments"/>
    <property type="match status" value="10"/>
</dbReference>
<feature type="domain" description="BIG2" evidence="1">
    <location>
        <begin position="719"/>
        <end position="794"/>
    </location>
</feature>
<dbReference type="InterPro" id="IPR003343">
    <property type="entry name" value="Big_2"/>
</dbReference>
<name>A0ABV5VRR2_9BACL</name>
<evidence type="ECO:0000313" key="3">
    <source>
        <dbReference type="Proteomes" id="UP001589619"/>
    </source>
</evidence>
<dbReference type="SMART" id="SM00635">
    <property type="entry name" value="BID_2"/>
    <property type="match status" value="13"/>
</dbReference>
<feature type="domain" description="BIG2" evidence="1">
    <location>
        <begin position="548"/>
        <end position="628"/>
    </location>
</feature>
<gene>
    <name evidence="2" type="ORF">ACFFNY_05140</name>
</gene>
<accession>A0ABV5VRR2</accession>
<evidence type="ECO:0000259" key="1">
    <source>
        <dbReference type="SMART" id="SM00635"/>
    </source>
</evidence>